<dbReference type="Proteomes" id="UP000702952">
    <property type="component" value="Unassembled WGS sequence"/>
</dbReference>
<dbReference type="RefSeq" id="WP_174018851.1">
    <property type="nucleotide sequence ID" value="NZ_JAAMAW010000021.1"/>
</dbReference>
<dbReference type="InterPro" id="IPR001279">
    <property type="entry name" value="Metallo-B-lactamas"/>
</dbReference>
<gene>
    <name evidence="3" type="ORF">G6M46_16580</name>
</gene>
<dbReference type="Gene3D" id="3.60.15.10">
    <property type="entry name" value="Ribonuclease Z/Hydroxyacylglutathione hydrolase-like"/>
    <property type="match status" value="1"/>
</dbReference>
<name>A0AA44F5G2_AGRTU</name>
<feature type="region of interest" description="Disordered" evidence="1">
    <location>
        <begin position="161"/>
        <end position="183"/>
    </location>
</feature>
<dbReference type="InterPro" id="IPR036866">
    <property type="entry name" value="RibonucZ/Hydroxyglut_hydro"/>
</dbReference>
<dbReference type="EMBL" id="JAAMAY010000027">
    <property type="protein sequence ID" value="NTC29749.1"/>
    <property type="molecule type" value="Genomic_DNA"/>
</dbReference>
<evidence type="ECO:0000313" key="4">
    <source>
        <dbReference type="Proteomes" id="UP000702952"/>
    </source>
</evidence>
<dbReference type="Pfam" id="PF00753">
    <property type="entry name" value="Lactamase_B"/>
    <property type="match status" value="1"/>
</dbReference>
<feature type="domain" description="Metallo-beta-lactamase" evidence="2">
    <location>
        <begin position="51"/>
        <end position="113"/>
    </location>
</feature>
<comment type="caution">
    <text evidence="3">The sequence shown here is derived from an EMBL/GenBank/DDBJ whole genome shotgun (WGS) entry which is preliminary data.</text>
</comment>
<protein>
    <submittedName>
        <fullName evidence="3">MBL fold metallo-hydrolase</fullName>
    </submittedName>
</protein>
<organism evidence="3 4">
    <name type="scientific">Agrobacterium tumefaciens</name>
    <dbReference type="NCBI Taxonomy" id="358"/>
    <lineage>
        <taxon>Bacteria</taxon>
        <taxon>Pseudomonadati</taxon>
        <taxon>Pseudomonadota</taxon>
        <taxon>Alphaproteobacteria</taxon>
        <taxon>Hyphomicrobiales</taxon>
        <taxon>Rhizobiaceae</taxon>
        <taxon>Rhizobium/Agrobacterium group</taxon>
        <taxon>Agrobacterium</taxon>
        <taxon>Agrobacterium tumefaciens complex</taxon>
    </lineage>
</organism>
<sequence>MQKGILMQRAKIIRTQHPVGHGGFHSGMISTVEVSIDGVPLSNTPDLGRFSYVYDCGSERSTAFNAELALYRSACGGTTDILFISHLHADHINGIDRLQAMAPAKTVVVPYLDVLERLLFVLSDFEQGTASRSSLDYFADPAEWWLGKGAVRVIFLQPGGPDDIPPSRDAGPDGPIDRPDGGRRLRLDERSEKQPSSRLKAYLKAADGKFDDGLKQPDTTIREIEEGAMIAASGSYFQLEWQTMPSDMWRQGDWILLPYVHPVEDPARTRFVKEVKKAIGFRGSDGPKLAKALLEKLRTVGEAKKLVEIYTRHFAGGHNAISMSLYSGPLSRTPNQVHLGSRTNAWQSSLEAAALGHWFWTSEGIGWLGTGDAALRQDKWRKPWRTFFEHFDDRISVLTLPHHGSANNFHTGVLDFPRLEFALATTVEARDRVARLRETLGTVEARGIRVRVIDDQRLSRFTITCERNMS</sequence>
<evidence type="ECO:0000256" key="1">
    <source>
        <dbReference type="SAM" id="MobiDB-lite"/>
    </source>
</evidence>
<reference evidence="3" key="1">
    <citation type="journal article" date="2020" name="Science">
        <title>Unexpected conservation and global transmission of agrobacterial virulence plasmids.</title>
        <authorList>
            <person name="Weisberg A.J."/>
            <person name="Davis E.W. 2nd"/>
            <person name="Tabima J."/>
            <person name="Belcher M.S."/>
            <person name="Miller M."/>
            <person name="Kuo C.H."/>
            <person name="Loper J.E."/>
            <person name="Grunwald N.J."/>
            <person name="Putnam M.L."/>
            <person name="Chang J.H."/>
        </authorList>
    </citation>
    <scope>NUCLEOTIDE SEQUENCE</scope>
    <source>
        <strain evidence="3">17-1853-1a</strain>
    </source>
</reference>
<dbReference type="SUPFAM" id="SSF56281">
    <property type="entry name" value="Metallo-hydrolase/oxidoreductase"/>
    <property type="match status" value="1"/>
</dbReference>
<evidence type="ECO:0000313" key="3">
    <source>
        <dbReference type="EMBL" id="NTC29749.1"/>
    </source>
</evidence>
<proteinExistence type="predicted"/>
<dbReference type="AlphaFoldDB" id="A0AA44F5G2"/>
<accession>A0AA44F5G2</accession>
<evidence type="ECO:0000259" key="2">
    <source>
        <dbReference type="Pfam" id="PF00753"/>
    </source>
</evidence>